<dbReference type="EMBL" id="AP025592">
    <property type="protein sequence ID" value="BDG08693.1"/>
    <property type="molecule type" value="Genomic_DNA"/>
</dbReference>
<protein>
    <recommendedName>
        <fullName evidence="3">SCP2 domain-containing protein</fullName>
    </recommendedName>
</protein>
<organism evidence="1 2">
    <name type="scientific">Anaeromyxobacter paludicola</name>
    <dbReference type="NCBI Taxonomy" id="2918171"/>
    <lineage>
        <taxon>Bacteria</taxon>
        <taxon>Pseudomonadati</taxon>
        <taxon>Myxococcota</taxon>
        <taxon>Myxococcia</taxon>
        <taxon>Myxococcales</taxon>
        <taxon>Cystobacterineae</taxon>
        <taxon>Anaeromyxobacteraceae</taxon>
        <taxon>Anaeromyxobacter</taxon>
    </lineage>
</organism>
<keyword evidence="2" id="KW-1185">Reference proteome</keyword>
<evidence type="ECO:0000313" key="2">
    <source>
        <dbReference type="Proteomes" id="UP001162734"/>
    </source>
</evidence>
<sequence length="151" mass="16075">MPGESFEALKRFFETQPAARKATQPLHAGAEVGLALDSGPAHFTLRGGAPTVEEGPAAAPDFTLTLPDGAVRRITSMTTDDVGEFGIAFFKLVLEKDPALKARVHIDAPTTQLIQHGYLGVLAVGGMKVAFWLLKNGVKNPKAAIDRLRGK</sequence>
<accession>A0ABM7XA21</accession>
<evidence type="ECO:0008006" key="3">
    <source>
        <dbReference type="Google" id="ProtNLM"/>
    </source>
</evidence>
<proteinExistence type="predicted"/>
<dbReference type="Proteomes" id="UP001162734">
    <property type="component" value="Chromosome"/>
</dbReference>
<gene>
    <name evidence="1" type="ORF">AMPC_18060</name>
</gene>
<name>A0ABM7XA21_9BACT</name>
<reference evidence="2" key="1">
    <citation type="journal article" date="2022" name="Int. J. Syst. Evol. Microbiol.">
        <title>Anaeromyxobacter oryzae sp. nov., Anaeromyxobacter diazotrophicus sp. nov. and Anaeromyxobacter paludicola sp. nov., isolated from paddy soils.</title>
        <authorList>
            <person name="Itoh H."/>
            <person name="Xu Z."/>
            <person name="Mise K."/>
            <person name="Masuda Y."/>
            <person name="Ushijima N."/>
            <person name="Hayakawa C."/>
            <person name="Shiratori Y."/>
            <person name="Senoo K."/>
        </authorList>
    </citation>
    <scope>NUCLEOTIDE SEQUENCE [LARGE SCALE GENOMIC DNA]</scope>
    <source>
        <strain evidence="2">Red630</strain>
    </source>
</reference>
<evidence type="ECO:0000313" key="1">
    <source>
        <dbReference type="EMBL" id="BDG08693.1"/>
    </source>
</evidence>
<dbReference type="RefSeq" id="WP_248345884.1">
    <property type="nucleotide sequence ID" value="NZ_AP025592.1"/>
</dbReference>